<feature type="domain" description="Release factor glutamine methyltransferase N-terminal" evidence="7">
    <location>
        <begin position="13"/>
        <end position="79"/>
    </location>
</feature>
<evidence type="ECO:0000256" key="4">
    <source>
        <dbReference type="ARBA" id="ARBA00022691"/>
    </source>
</evidence>
<dbReference type="InterPro" id="IPR007848">
    <property type="entry name" value="Small_mtfrase_dom"/>
</dbReference>
<dbReference type="GO" id="GO:0003676">
    <property type="term" value="F:nucleic acid binding"/>
    <property type="evidence" value="ECO:0007669"/>
    <property type="project" value="InterPro"/>
</dbReference>
<dbReference type="Proteomes" id="UP000054686">
    <property type="component" value="Unassembled WGS sequence"/>
</dbReference>
<evidence type="ECO:0000259" key="7">
    <source>
        <dbReference type="Pfam" id="PF17827"/>
    </source>
</evidence>
<dbReference type="AlphaFoldDB" id="A0A0V8RSR4"/>
<dbReference type="NCBIfam" id="TIGR00536">
    <property type="entry name" value="hemK_fam"/>
    <property type="match status" value="1"/>
</dbReference>
<evidence type="ECO:0000256" key="2">
    <source>
        <dbReference type="ARBA" id="ARBA00022603"/>
    </source>
</evidence>
<dbReference type="SUPFAM" id="SSF53335">
    <property type="entry name" value="S-adenosyl-L-methionine-dependent methyltransferases"/>
    <property type="match status" value="1"/>
</dbReference>
<dbReference type="Gene3D" id="3.40.50.150">
    <property type="entry name" value="Vaccinia Virus protein VP39"/>
    <property type="match status" value="1"/>
</dbReference>
<name>A0A0V8RSR4_9ACTO</name>
<dbReference type="InterPro" id="IPR004556">
    <property type="entry name" value="HemK-like"/>
</dbReference>
<dbReference type="Pfam" id="PF05175">
    <property type="entry name" value="MTS"/>
    <property type="match status" value="1"/>
</dbReference>
<dbReference type="Pfam" id="PF17827">
    <property type="entry name" value="PrmC_N"/>
    <property type="match status" value="1"/>
</dbReference>
<accession>A0A0V8RSR4</accession>
<dbReference type="InterPro" id="IPR050320">
    <property type="entry name" value="N5-glutamine_MTase"/>
</dbReference>
<organism evidence="8 9">
    <name type="scientific">Schaalia odontolytica</name>
    <dbReference type="NCBI Taxonomy" id="1660"/>
    <lineage>
        <taxon>Bacteria</taxon>
        <taxon>Bacillati</taxon>
        <taxon>Actinomycetota</taxon>
        <taxon>Actinomycetes</taxon>
        <taxon>Actinomycetales</taxon>
        <taxon>Actinomycetaceae</taxon>
        <taxon>Schaalia</taxon>
    </lineage>
</organism>
<protein>
    <recommendedName>
        <fullName evidence="1">peptide chain release factor N(5)-glutamine methyltransferase</fullName>
        <ecNumber evidence="1">2.1.1.297</ecNumber>
    </recommendedName>
</protein>
<evidence type="ECO:0000259" key="6">
    <source>
        <dbReference type="Pfam" id="PF05175"/>
    </source>
</evidence>
<reference evidence="8 9" key="1">
    <citation type="submission" date="2015-10" db="EMBL/GenBank/DDBJ databases">
        <title>Draft Genome of Actinomyces odontolyticus subsp. actinosynbacter strain XH001.</title>
        <authorList>
            <person name="Mclean J.S."/>
            <person name="He X."/>
        </authorList>
    </citation>
    <scope>NUCLEOTIDE SEQUENCE [LARGE SCALE GENOMIC DNA]</scope>
    <source>
        <strain evidence="8 9">XH001</strain>
    </source>
</reference>
<dbReference type="EC" id="2.1.1.297" evidence="1"/>
<keyword evidence="2 8" id="KW-0489">Methyltransferase</keyword>
<evidence type="ECO:0000256" key="3">
    <source>
        <dbReference type="ARBA" id="ARBA00022679"/>
    </source>
</evidence>
<dbReference type="InterPro" id="IPR002052">
    <property type="entry name" value="DNA_methylase_N6_adenine_CS"/>
</dbReference>
<comment type="caution">
    <text evidence="8">The sequence shown here is derived from an EMBL/GenBank/DDBJ whole genome shotgun (WGS) entry which is preliminary data.</text>
</comment>
<proteinExistence type="predicted"/>
<dbReference type="PANTHER" id="PTHR18895">
    <property type="entry name" value="HEMK METHYLTRANSFERASE"/>
    <property type="match status" value="1"/>
</dbReference>
<dbReference type="Gene3D" id="1.10.8.10">
    <property type="entry name" value="DNA helicase RuvA subunit, C-terminal domain"/>
    <property type="match status" value="1"/>
</dbReference>
<evidence type="ECO:0000256" key="1">
    <source>
        <dbReference type="ARBA" id="ARBA00012771"/>
    </source>
</evidence>
<evidence type="ECO:0000313" key="9">
    <source>
        <dbReference type="Proteomes" id="UP000054686"/>
    </source>
</evidence>
<feature type="domain" description="Methyltransferase small" evidence="6">
    <location>
        <begin position="118"/>
        <end position="203"/>
    </location>
</feature>
<dbReference type="GO" id="GO:0102559">
    <property type="term" value="F:peptide chain release factor N(5)-glutamine methyltransferase activity"/>
    <property type="evidence" value="ECO:0007669"/>
    <property type="project" value="UniProtKB-EC"/>
</dbReference>
<evidence type="ECO:0000256" key="5">
    <source>
        <dbReference type="ARBA" id="ARBA00048391"/>
    </source>
</evidence>
<evidence type="ECO:0000313" key="8">
    <source>
        <dbReference type="EMBL" id="KSW11126.1"/>
    </source>
</evidence>
<dbReference type="InterPro" id="IPR029063">
    <property type="entry name" value="SAM-dependent_MTases_sf"/>
</dbReference>
<comment type="catalytic activity">
    <reaction evidence="5">
        <text>L-glutaminyl-[peptide chain release factor] + S-adenosyl-L-methionine = N(5)-methyl-L-glutaminyl-[peptide chain release factor] + S-adenosyl-L-homocysteine + H(+)</text>
        <dbReference type="Rhea" id="RHEA:42896"/>
        <dbReference type="Rhea" id="RHEA-COMP:10271"/>
        <dbReference type="Rhea" id="RHEA-COMP:10272"/>
        <dbReference type="ChEBI" id="CHEBI:15378"/>
        <dbReference type="ChEBI" id="CHEBI:30011"/>
        <dbReference type="ChEBI" id="CHEBI:57856"/>
        <dbReference type="ChEBI" id="CHEBI:59789"/>
        <dbReference type="ChEBI" id="CHEBI:61891"/>
        <dbReference type="EC" id="2.1.1.297"/>
    </reaction>
</comment>
<dbReference type="EMBL" id="LLVT01000002">
    <property type="protein sequence ID" value="KSW11126.1"/>
    <property type="molecule type" value="Genomic_DNA"/>
</dbReference>
<dbReference type="PROSITE" id="PS00092">
    <property type="entry name" value="N6_MTASE"/>
    <property type="match status" value="1"/>
</dbReference>
<keyword evidence="4" id="KW-0949">S-adenosyl-L-methionine</keyword>
<sequence length="303" mass="32265">MIGGDMGTWSVTDARSWARERLTKAGIDSVDADVRELLEWACDASSQWDLPAELNEDQAEKLRSAVGERALRIPLQHVTSRMFFRGLTLAARPGVFVVRPETEVLAGLAIDEAMAVVARHGEARVVDLCAGSGAIGLAVAVETTCTEVWAVEKEAEPFALACQNRDAVGVPCLHLERGDATDSATLAHLDGMVDVVVTNPPYVPADEMPTQPEASADPHVALYGGSPDGTEIPARIARRALTLLRPGGVLLMEHSPSQEEAMVAIAAQLGMTDIATLPDLAGRRRFLSARAPESTKPTASVTQ</sequence>
<keyword evidence="3 8" id="KW-0808">Transferase</keyword>
<dbReference type="InterPro" id="IPR040758">
    <property type="entry name" value="PrmC_N"/>
</dbReference>
<dbReference type="GO" id="GO:0032259">
    <property type="term" value="P:methylation"/>
    <property type="evidence" value="ECO:0007669"/>
    <property type="project" value="UniProtKB-KW"/>
</dbReference>
<dbReference type="OrthoDB" id="9800643at2"/>
<gene>
    <name evidence="8" type="ORF">APY09_06600</name>
</gene>
<dbReference type="PANTHER" id="PTHR18895:SF74">
    <property type="entry name" value="MTRF1L RELEASE FACTOR GLUTAMINE METHYLTRANSFERASE"/>
    <property type="match status" value="1"/>
</dbReference>
<dbReference type="CDD" id="cd02440">
    <property type="entry name" value="AdoMet_MTases"/>
    <property type="match status" value="1"/>
</dbReference>